<keyword evidence="1" id="KW-0472">Membrane</keyword>
<protein>
    <submittedName>
        <fullName evidence="2">DUF998 domain-containing protein</fullName>
    </submittedName>
</protein>
<reference evidence="2" key="1">
    <citation type="submission" date="2019-11" db="UniProtKB">
        <authorList>
            <consortium name="WormBaseParasite"/>
        </authorList>
    </citation>
    <scope>IDENTIFICATION</scope>
</reference>
<name>A0A5K3FW93_MESCO</name>
<proteinExistence type="predicted"/>
<accession>A0A5K3FW93</accession>
<feature type="transmembrane region" description="Helical" evidence="1">
    <location>
        <begin position="105"/>
        <end position="126"/>
    </location>
</feature>
<organism evidence="2">
    <name type="scientific">Mesocestoides corti</name>
    <name type="common">Flatworm</name>
    <dbReference type="NCBI Taxonomy" id="53468"/>
    <lineage>
        <taxon>Eukaryota</taxon>
        <taxon>Metazoa</taxon>
        <taxon>Spiralia</taxon>
        <taxon>Lophotrochozoa</taxon>
        <taxon>Platyhelminthes</taxon>
        <taxon>Cestoda</taxon>
        <taxon>Eucestoda</taxon>
        <taxon>Cyclophyllidea</taxon>
        <taxon>Mesocestoididae</taxon>
        <taxon>Mesocestoides</taxon>
    </lineage>
</organism>
<evidence type="ECO:0000256" key="1">
    <source>
        <dbReference type="SAM" id="Phobius"/>
    </source>
</evidence>
<feature type="transmembrane region" description="Helical" evidence="1">
    <location>
        <begin position="45"/>
        <end position="64"/>
    </location>
</feature>
<dbReference type="AlphaFoldDB" id="A0A5K3FW93"/>
<evidence type="ECO:0000313" key="2">
    <source>
        <dbReference type="WBParaSite" id="MCU_012207-RA"/>
    </source>
</evidence>
<dbReference type="WBParaSite" id="MCU_012207-RA">
    <property type="protein sequence ID" value="MCU_012207-RA"/>
    <property type="gene ID" value="MCU_012207"/>
</dbReference>
<keyword evidence="1" id="KW-0812">Transmembrane</keyword>
<keyword evidence="1" id="KW-1133">Transmembrane helix</keyword>
<feature type="transmembrane region" description="Helical" evidence="1">
    <location>
        <begin position="76"/>
        <end position="99"/>
    </location>
</feature>
<sequence length="131" mass="14366">MRTSKLVNVLSVAVATLLLVAAIAIGIPECRNIFECRIEFVRNQSVLLFVAAIFLAVTTIIYLVSFYKHGFCLRVAYVLTGIVGVLCSLAGTAVMPYALGHQWTHWLATIAMTIALSFTINVIFAFPQKKS</sequence>